<dbReference type="CDD" id="cd00105">
    <property type="entry name" value="KH-I"/>
    <property type="match status" value="1"/>
</dbReference>
<evidence type="ECO:0000313" key="6">
    <source>
        <dbReference type="Proteomes" id="UP000655225"/>
    </source>
</evidence>
<dbReference type="InterPro" id="IPR004087">
    <property type="entry name" value="KH_dom"/>
</dbReference>
<feature type="compositionally biased region" description="Basic and acidic residues" evidence="3">
    <location>
        <begin position="39"/>
        <end position="50"/>
    </location>
</feature>
<dbReference type="SMART" id="SM00322">
    <property type="entry name" value="KH"/>
    <property type="match status" value="2"/>
</dbReference>
<dbReference type="InterPro" id="IPR004088">
    <property type="entry name" value="KH_dom_type_1"/>
</dbReference>
<feature type="region of interest" description="Disordered" evidence="3">
    <location>
        <begin position="38"/>
        <end position="62"/>
    </location>
</feature>
<proteinExistence type="predicted"/>
<comment type="caution">
    <text evidence="5">The sequence shown here is derived from an EMBL/GenBank/DDBJ whole genome shotgun (WGS) entry which is preliminary data.</text>
</comment>
<feature type="domain" description="K Homology" evidence="4">
    <location>
        <begin position="136"/>
        <end position="209"/>
    </location>
</feature>
<feature type="region of interest" description="Disordered" evidence="3">
    <location>
        <begin position="210"/>
        <end position="233"/>
    </location>
</feature>
<dbReference type="OMA" id="CTFAGPP"/>
<dbReference type="OrthoDB" id="5204190at2759"/>
<dbReference type="Pfam" id="PF00013">
    <property type="entry name" value="KH_1"/>
    <property type="match status" value="2"/>
</dbReference>
<feature type="compositionally biased region" description="Polar residues" evidence="3">
    <location>
        <begin position="311"/>
        <end position="320"/>
    </location>
</feature>
<dbReference type="InterPro" id="IPR036612">
    <property type="entry name" value="KH_dom_type_1_sf"/>
</dbReference>
<organism evidence="5 6">
    <name type="scientific">Tetracentron sinense</name>
    <name type="common">Spur-leaf</name>
    <dbReference type="NCBI Taxonomy" id="13715"/>
    <lineage>
        <taxon>Eukaryota</taxon>
        <taxon>Viridiplantae</taxon>
        <taxon>Streptophyta</taxon>
        <taxon>Embryophyta</taxon>
        <taxon>Tracheophyta</taxon>
        <taxon>Spermatophyta</taxon>
        <taxon>Magnoliopsida</taxon>
        <taxon>Trochodendrales</taxon>
        <taxon>Trochodendraceae</taxon>
        <taxon>Tetracentron</taxon>
    </lineage>
</organism>
<feature type="compositionally biased region" description="Low complexity" evidence="3">
    <location>
        <begin position="411"/>
        <end position="441"/>
    </location>
</feature>
<dbReference type="GO" id="GO:0003723">
    <property type="term" value="F:RNA binding"/>
    <property type="evidence" value="ECO:0007669"/>
    <property type="project" value="UniProtKB-UniRule"/>
</dbReference>
<dbReference type="SUPFAM" id="SSF54791">
    <property type="entry name" value="Eukaryotic type KH-domain (KH-domain type I)"/>
    <property type="match status" value="2"/>
</dbReference>
<feature type="compositionally biased region" description="Pro residues" evidence="3">
    <location>
        <begin position="326"/>
        <end position="336"/>
    </location>
</feature>
<feature type="domain" description="K Homology" evidence="4">
    <location>
        <begin position="228"/>
        <end position="302"/>
    </location>
</feature>
<feature type="compositionally biased region" description="Low complexity" evidence="3">
    <location>
        <begin position="465"/>
        <end position="496"/>
    </location>
</feature>
<feature type="region of interest" description="Disordered" evidence="3">
    <location>
        <begin position="1"/>
        <end position="21"/>
    </location>
</feature>
<evidence type="ECO:0000256" key="3">
    <source>
        <dbReference type="SAM" id="MobiDB-lite"/>
    </source>
</evidence>
<accession>A0A834ZK22</accession>
<dbReference type="PROSITE" id="PS50084">
    <property type="entry name" value="KH_TYPE_1"/>
    <property type="match status" value="2"/>
</dbReference>
<reference evidence="5 6" key="1">
    <citation type="submission" date="2020-04" db="EMBL/GenBank/DDBJ databases">
        <title>Plant Genome Project.</title>
        <authorList>
            <person name="Zhang R.-G."/>
        </authorList>
    </citation>
    <scope>NUCLEOTIDE SEQUENCE [LARGE SCALE GENOMIC DNA]</scope>
    <source>
        <strain evidence="5">YNK0</strain>
        <tissue evidence="5">Leaf</tissue>
    </source>
</reference>
<dbReference type="Gene3D" id="3.30.1370.10">
    <property type="entry name" value="K Homology domain, type 1"/>
    <property type="match status" value="2"/>
</dbReference>
<feature type="compositionally biased region" description="Polar residues" evidence="3">
    <location>
        <begin position="577"/>
        <end position="586"/>
    </location>
</feature>
<keyword evidence="1" id="KW-0677">Repeat</keyword>
<keyword evidence="2" id="KW-0694">RNA-binding</keyword>
<dbReference type="AlphaFoldDB" id="A0A834ZK22"/>
<feature type="compositionally biased region" description="Polar residues" evidence="3">
    <location>
        <begin position="361"/>
        <end position="403"/>
    </location>
</feature>
<keyword evidence="6" id="KW-1185">Reference proteome</keyword>
<evidence type="ECO:0000313" key="5">
    <source>
        <dbReference type="EMBL" id="KAF8405126.1"/>
    </source>
</evidence>
<evidence type="ECO:0000259" key="4">
    <source>
        <dbReference type="SMART" id="SM00322"/>
    </source>
</evidence>
<evidence type="ECO:0000256" key="1">
    <source>
        <dbReference type="ARBA" id="ARBA00022737"/>
    </source>
</evidence>
<feature type="compositionally biased region" description="Polar residues" evidence="3">
    <location>
        <begin position="453"/>
        <end position="464"/>
    </location>
</feature>
<dbReference type="PANTHER" id="PTHR10288">
    <property type="entry name" value="KH DOMAIN CONTAINING RNA BINDING PROTEIN"/>
    <property type="match status" value="1"/>
</dbReference>
<evidence type="ECO:0000256" key="2">
    <source>
        <dbReference type="PROSITE-ProRule" id="PRU00117"/>
    </source>
</evidence>
<dbReference type="EMBL" id="JABCRI010000006">
    <property type="protein sequence ID" value="KAF8405126.1"/>
    <property type="molecule type" value="Genomic_DNA"/>
</dbReference>
<protein>
    <recommendedName>
        <fullName evidence="4">K Homology domain-containing protein</fullName>
    </recommendedName>
</protein>
<name>A0A834ZK22_TETSI</name>
<gene>
    <name evidence="5" type="ORF">HHK36_010024</name>
</gene>
<feature type="region of interest" description="Disordered" evidence="3">
    <location>
        <begin position="311"/>
        <end position="601"/>
    </location>
</feature>
<feature type="compositionally biased region" description="Polar residues" evidence="3">
    <location>
        <begin position="509"/>
        <end position="523"/>
    </location>
</feature>
<feature type="compositionally biased region" description="Low complexity" evidence="3">
    <location>
        <begin position="337"/>
        <end position="349"/>
    </location>
</feature>
<sequence length="601" mass="64163">MGEEESQLRPETTDNSKRKLEEIQLAKQKAQEIVARLVNDAEAKRPRLEDSSEPESTDSVPYPPFPDGLHPSSYSLTFTCFGGPVKIFHHPLSVLIILFSSLHPDPAQKPSGQLTPNSGVGSVPFSAYPGQYHGFQGTSKRIDIPNGKVGVIIGKGGETIKYLQLQSGAKIQVTKDTEADPYSQTRGVDLSGTPEQISRAEQLVKDVIAETDSGGSGSSGNRGSMQPGAEQFTMKVPNNKVALLIGKGGETIKNMQTKSGARIQIIPLHLPPGDTSTERTVHINGTKEQIELAKELINEVVVSEIRVRNPSLPSNYTQQGYRPPGNWGPPGAPPMQQPGYGYTQPGTYPTAPPPYYGNYPSQPASWDQSNQSGVPTSQQSTGYNYYGQQAQTESTPQNASYSYGQVPPATSQSYDQGYSQQPQSYGQDASSQAPQQDQQKPYATPGYGPPSQLDGTTPSQPYGTQSSSQPPNSYPYAYSQPLAAPQSGYGSSQSYTGPPPSQPGYDQSGYAQTGYGEQQQAQIPPTTSQPQYGQGGYPPQPAPVQPSYAQGINPPVYGQPPSSTHGYLQPLAYGAEGTSNGNSAPSYGSAPAVQEAVHPQS</sequence>
<dbReference type="Proteomes" id="UP000655225">
    <property type="component" value="Unassembled WGS sequence"/>
</dbReference>